<organism evidence="1 2">
    <name type="scientific">Trifolium medium</name>
    <dbReference type="NCBI Taxonomy" id="97028"/>
    <lineage>
        <taxon>Eukaryota</taxon>
        <taxon>Viridiplantae</taxon>
        <taxon>Streptophyta</taxon>
        <taxon>Embryophyta</taxon>
        <taxon>Tracheophyta</taxon>
        <taxon>Spermatophyta</taxon>
        <taxon>Magnoliopsida</taxon>
        <taxon>eudicotyledons</taxon>
        <taxon>Gunneridae</taxon>
        <taxon>Pentapetalae</taxon>
        <taxon>rosids</taxon>
        <taxon>fabids</taxon>
        <taxon>Fabales</taxon>
        <taxon>Fabaceae</taxon>
        <taxon>Papilionoideae</taxon>
        <taxon>50 kb inversion clade</taxon>
        <taxon>NPAAA clade</taxon>
        <taxon>Hologalegina</taxon>
        <taxon>IRL clade</taxon>
        <taxon>Trifolieae</taxon>
        <taxon>Trifolium</taxon>
    </lineage>
</organism>
<name>A0A392RPK1_9FABA</name>
<accession>A0A392RPK1</accession>
<sequence>YALIFFAPACALGLGSNISEVLSISVHDVKTNAIASGIAHVCVYGDMCVLRGSEVYACIEGE</sequence>
<protein>
    <submittedName>
        <fullName evidence="1">Uncharacterized protein</fullName>
    </submittedName>
</protein>
<evidence type="ECO:0000313" key="2">
    <source>
        <dbReference type="Proteomes" id="UP000265520"/>
    </source>
</evidence>
<dbReference type="Proteomes" id="UP000265520">
    <property type="component" value="Unassembled WGS sequence"/>
</dbReference>
<reference evidence="1 2" key="1">
    <citation type="journal article" date="2018" name="Front. Plant Sci.">
        <title>Red Clover (Trifolium pratense) and Zigzag Clover (T. medium) - A Picture of Genomic Similarities and Differences.</title>
        <authorList>
            <person name="Dluhosova J."/>
            <person name="Istvanek J."/>
            <person name="Nedelnik J."/>
            <person name="Repkova J."/>
        </authorList>
    </citation>
    <scope>NUCLEOTIDE SEQUENCE [LARGE SCALE GENOMIC DNA]</scope>
    <source>
        <strain evidence="2">cv. 10/8</strain>
        <tissue evidence="1">Leaf</tissue>
    </source>
</reference>
<evidence type="ECO:0000313" key="1">
    <source>
        <dbReference type="EMBL" id="MCI38137.1"/>
    </source>
</evidence>
<dbReference type="EMBL" id="LXQA010252403">
    <property type="protein sequence ID" value="MCI38137.1"/>
    <property type="molecule type" value="Genomic_DNA"/>
</dbReference>
<dbReference type="AlphaFoldDB" id="A0A392RPK1"/>
<comment type="caution">
    <text evidence="1">The sequence shown here is derived from an EMBL/GenBank/DDBJ whole genome shotgun (WGS) entry which is preliminary data.</text>
</comment>
<keyword evidence="2" id="KW-1185">Reference proteome</keyword>
<feature type="non-terminal residue" evidence="1">
    <location>
        <position position="1"/>
    </location>
</feature>
<proteinExistence type="predicted"/>